<dbReference type="NCBIfam" id="NF006670">
    <property type="entry name" value="PRK09218.1"/>
    <property type="match status" value="1"/>
</dbReference>
<accession>A0A943HJG6</accession>
<dbReference type="PANTHER" id="PTHR10458:SF22">
    <property type="entry name" value="PEPTIDE DEFORMYLASE"/>
    <property type="match status" value="1"/>
</dbReference>
<evidence type="ECO:0000256" key="2">
    <source>
        <dbReference type="ARBA" id="ARBA00023004"/>
    </source>
</evidence>
<proteinExistence type="inferred from homology"/>
<keyword evidence="2" id="KW-0408">Iron</keyword>
<dbReference type="Proteomes" id="UP000759273">
    <property type="component" value="Unassembled WGS sequence"/>
</dbReference>
<comment type="caution">
    <text evidence="3">The sequence shown here is derived from an EMBL/GenBank/DDBJ whole genome shotgun (WGS) entry which is preliminary data.</text>
</comment>
<dbReference type="InterPro" id="IPR023635">
    <property type="entry name" value="Peptide_deformylase"/>
</dbReference>
<dbReference type="PANTHER" id="PTHR10458">
    <property type="entry name" value="PEPTIDE DEFORMYLASE"/>
    <property type="match status" value="1"/>
</dbReference>
<name>A0A943HJG6_9FIRM</name>
<evidence type="ECO:0000313" key="3">
    <source>
        <dbReference type="EMBL" id="MBS5332646.1"/>
    </source>
</evidence>
<dbReference type="GO" id="GO:0042586">
    <property type="term" value="F:peptide deformylase activity"/>
    <property type="evidence" value="ECO:0007669"/>
    <property type="project" value="UniProtKB-EC"/>
</dbReference>
<reference evidence="3" key="1">
    <citation type="submission" date="2021-02" db="EMBL/GenBank/DDBJ databases">
        <title>Infant gut strain persistence is associated with maternal origin, phylogeny, and functional potential including surface adhesion and iron acquisition.</title>
        <authorList>
            <person name="Lou Y.C."/>
        </authorList>
    </citation>
    <scope>NUCLEOTIDE SEQUENCE</scope>
    <source>
        <strain evidence="3">L3_101_000M1_dasL3_101_000M1_concoct_87</strain>
    </source>
</reference>
<comment type="similarity">
    <text evidence="1">Belongs to the polypeptide deformylase family.</text>
</comment>
<dbReference type="EC" id="3.5.1.88" evidence="3"/>
<dbReference type="AlphaFoldDB" id="A0A943HJG6"/>
<dbReference type="CDD" id="cd00487">
    <property type="entry name" value="Pep_deformylase"/>
    <property type="match status" value="1"/>
</dbReference>
<evidence type="ECO:0000256" key="1">
    <source>
        <dbReference type="ARBA" id="ARBA00010759"/>
    </source>
</evidence>
<sequence>MVRPLMTDTVFLAQKAQPADAGDVAVADDLLDTLKAHEDGCVGMAANMIGVNKAIIVFDNDGTPFEMFNPVILYRKGLYLAEEGCLSLQGQRKTKRHRTIKVQWQDRTMQTHVKNFTGWTAQIIQHEVDHCNGILV</sequence>
<dbReference type="InterPro" id="IPR036821">
    <property type="entry name" value="Peptide_deformylase_sf"/>
</dbReference>
<dbReference type="EMBL" id="JAGZGG010000020">
    <property type="protein sequence ID" value="MBS5332646.1"/>
    <property type="molecule type" value="Genomic_DNA"/>
</dbReference>
<dbReference type="Gene3D" id="3.90.45.10">
    <property type="entry name" value="Peptide deformylase"/>
    <property type="match status" value="1"/>
</dbReference>
<dbReference type="Pfam" id="PF01327">
    <property type="entry name" value="Pep_deformylase"/>
    <property type="match status" value="1"/>
</dbReference>
<organism evidence="3 4">
    <name type="scientific">Subdoligranulum variabile</name>
    <dbReference type="NCBI Taxonomy" id="214851"/>
    <lineage>
        <taxon>Bacteria</taxon>
        <taxon>Bacillati</taxon>
        <taxon>Bacillota</taxon>
        <taxon>Clostridia</taxon>
        <taxon>Eubacteriales</taxon>
        <taxon>Oscillospiraceae</taxon>
        <taxon>Subdoligranulum</taxon>
    </lineage>
</organism>
<dbReference type="PRINTS" id="PR01576">
    <property type="entry name" value="PDEFORMYLASE"/>
</dbReference>
<gene>
    <name evidence="3" type="ORF">KHY36_08980</name>
</gene>
<protein>
    <submittedName>
        <fullName evidence="3">Peptide deformylase</fullName>
        <ecNumber evidence="3">3.5.1.88</ecNumber>
    </submittedName>
</protein>
<dbReference type="SUPFAM" id="SSF56420">
    <property type="entry name" value="Peptide deformylase"/>
    <property type="match status" value="1"/>
</dbReference>
<keyword evidence="3" id="KW-0378">Hydrolase</keyword>
<evidence type="ECO:0000313" key="4">
    <source>
        <dbReference type="Proteomes" id="UP000759273"/>
    </source>
</evidence>
<dbReference type="PIRSF" id="PIRSF004749">
    <property type="entry name" value="Pep_def"/>
    <property type="match status" value="1"/>
</dbReference>